<dbReference type="PANTHER" id="PTHR11365">
    <property type="entry name" value="5-OXOPROLINASE RELATED"/>
    <property type="match status" value="1"/>
</dbReference>
<accession>A0A3L7ALY1</accession>
<name>A0A3L7ALY1_9HYPH</name>
<dbReference type="Proteomes" id="UP000269692">
    <property type="component" value="Unassembled WGS sequence"/>
</dbReference>
<evidence type="ECO:0000313" key="4">
    <source>
        <dbReference type="EMBL" id="RLP80412.1"/>
    </source>
</evidence>
<dbReference type="Pfam" id="PF19278">
    <property type="entry name" value="Hydant_A_C"/>
    <property type="match status" value="1"/>
</dbReference>
<evidence type="ECO:0000259" key="2">
    <source>
        <dbReference type="Pfam" id="PF05378"/>
    </source>
</evidence>
<dbReference type="Pfam" id="PF05378">
    <property type="entry name" value="Hydant_A_N"/>
    <property type="match status" value="1"/>
</dbReference>
<dbReference type="PANTHER" id="PTHR11365:SF23">
    <property type="entry name" value="HYPOTHETICAL 5-OXOPROLINASE (EUROFUNG)-RELATED"/>
    <property type="match status" value="1"/>
</dbReference>
<dbReference type="EMBL" id="RCTF01000003">
    <property type="protein sequence ID" value="RLP80412.1"/>
    <property type="molecule type" value="Genomic_DNA"/>
</dbReference>
<dbReference type="GO" id="GO:0005829">
    <property type="term" value="C:cytosol"/>
    <property type="evidence" value="ECO:0007669"/>
    <property type="project" value="TreeGrafter"/>
</dbReference>
<keyword evidence="5" id="KW-1185">Reference proteome</keyword>
<dbReference type="InterPro" id="IPR045079">
    <property type="entry name" value="Oxoprolinase-like"/>
</dbReference>
<organism evidence="4 5">
    <name type="scientific">Xanthobacter tagetidis</name>
    <dbReference type="NCBI Taxonomy" id="60216"/>
    <lineage>
        <taxon>Bacteria</taxon>
        <taxon>Pseudomonadati</taxon>
        <taxon>Pseudomonadota</taxon>
        <taxon>Alphaproteobacteria</taxon>
        <taxon>Hyphomicrobiales</taxon>
        <taxon>Xanthobacteraceae</taxon>
        <taxon>Xanthobacter</taxon>
    </lineage>
</organism>
<dbReference type="GO" id="GO:0006749">
    <property type="term" value="P:glutathione metabolic process"/>
    <property type="evidence" value="ECO:0007669"/>
    <property type="project" value="TreeGrafter"/>
</dbReference>
<dbReference type="RefSeq" id="WP_121622206.1">
    <property type="nucleotide sequence ID" value="NZ_JBAFVX010000003.1"/>
</dbReference>
<feature type="domain" description="Acetophenone carboxylase-like C-terminal" evidence="3">
    <location>
        <begin position="522"/>
        <end position="686"/>
    </location>
</feature>
<feature type="domain" description="Hydantoinase/oxoprolinase N-terminal" evidence="2">
    <location>
        <begin position="20"/>
        <end position="197"/>
    </location>
</feature>
<gene>
    <name evidence="4" type="ORF">D9R14_04940</name>
</gene>
<dbReference type="InterPro" id="IPR002821">
    <property type="entry name" value="Hydantoinase_A"/>
</dbReference>
<evidence type="ECO:0000313" key="5">
    <source>
        <dbReference type="Proteomes" id="UP000269692"/>
    </source>
</evidence>
<evidence type="ECO:0000259" key="3">
    <source>
        <dbReference type="Pfam" id="PF19278"/>
    </source>
</evidence>
<dbReference type="Pfam" id="PF01968">
    <property type="entry name" value="Hydantoinase_A"/>
    <property type="match status" value="1"/>
</dbReference>
<proteinExistence type="predicted"/>
<dbReference type="AlphaFoldDB" id="A0A3L7ALY1"/>
<dbReference type="InterPro" id="IPR008040">
    <property type="entry name" value="Hydant_A_N"/>
</dbReference>
<dbReference type="SUPFAM" id="SSF53067">
    <property type="entry name" value="Actin-like ATPase domain"/>
    <property type="match status" value="1"/>
</dbReference>
<dbReference type="GO" id="GO:0017168">
    <property type="term" value="F:5-oxoprolinase (ATP-hydrolyzing) activity"/>
    <property type="evidence" value="ECO:0007669"/>
    <property type="project" value="TreeGrafter"/>
</dbReference>
<protein>
    <submittedName>
        <fullName evidence="4">Hydantoinase/oxoprolinase family protein</fullName>
    </submittedName>
</protein>
<reference evidence="4 5" key="1">
    <citation type="submission" date="2018-10" db="EMBL/GenBank/DDBJ databases">
        <title>Xanthobacter tagetidis genome sequencing and assembly.</title>
        <authorList>
            <person name="Maclea K.S."/>
            <person name="Goen A.E."/>
            <person name="Fatima S.A."/>
        </authorList>
    </citation>
    <scope>NUCLEOTIDE SEQUENCE [LARGE SCALE GENOMIC DNA]</scope>
    <source>
        <strain evidence="4 5">ATCC 700314</strain>
    </source>
</reference>
<comment type="caution">
    <text evidence="4">The sequence shown here is derived from an EMBL/GenBank/DDBJ whole genome shotgun (WGS) entry which is preliminary data.</text>
</comment>
<sequence>MRQPLRLRRTGAAMPRSWEIGVDTGGTFTDVVCRDGTGVFHTMKLPSSRSDPSQSVLASLHRLGEEISLVPQDISRFIHGTTVATNAVLEHKGAKIGVVTTKGFRDILEIGRQYRRDMYEPIIEPQTPVFLAPGQMRKDVAGRISASGEVVEPLDEVSLRSAVDELVDDGAQAIAVVFLFAFINPSHELRARELIEKWHPGLAVSLSHEVDPTFREYERTIATAFDAYVKPVVDRYLHRLETGLAERGARAPLQVMQSRGGLMAGSIARQRAVRLFLSGPAAGVVGGCIVGASAGAPDLITIDIGGTSADIALISGGKPLVRSEGLIGPHALRVAMVDVNTIGSGGGSIARVDRSGSLKVGPQSAGSEPGPACYGRGGEEATVCDASIVLGYLDPDYFAGGTFKLDPAKAREAVERTIARPLGLSVEAAALGIHRVLNTQMAEGIRHVSVRQGIDPRQFALIPLGGAGGLHATALARELGIHRIVVPRLPGVLAAAGLLAAPVEHEVTAAFTQPLASLDLAAMRATLSELDAKAAALMKAERIEPSAVIVSYHADICFIGQSYSLEILIDPQRPDLVERVYEDFLLAHERIYGHATRVPAKVVGLRTVHSAGGSGTLDDMRLPPSGGEVSQAPRWIWVSGRDTPVEAQVLNRAALTPGFSFSGPAIIQQADTTTLIEPGWSGVVDAAGNLVLDSHPEAL</sequence>
<dbReference type="InterPro" id="IPR049517">
    <property type="entry name" value="ACX-like_C"/>
</dbReference>
<dbReference type="InterPro" id="IPR043129">
    <property type="entry name" value="ATPase_NBD"/>
</dbReference>
<feature type="domain" description="Hydantoinase A/oxoprolinase" evidence="1">
    <location>
        <begin position="219"/>
        <end position="506"/>
    </location>
</feature>
<evidence type="ECO:0000259" key="1">
    <source>
        <dbReference type="Pfam" id="PF01968"/>
    </source>
</evidence>
<dbReference type="OrthoDB" id="9759608at2"/>